<evidence type="ECO:0000313" key="1">
    <source>
        <dbReference type="EMBL" id="KAF1961399.1"/>
    </source>
</evidence>
<dbReference type="Proteomes" id="UP000800035">
    <property type="component" value="Unassembled WGS sequence"/>
</dbReference>
<reference evidence="1" key="1">
    <citation type="journal article" date="2020" name="Stud. Mycol.">
        <title>101 Dothideomycetes genomes: a test case for predicting lifestyles and emergence of pathogens.</title>
        <authorList>
            <person name="Haridas S."/>
            <person name="Albert R."/>
            <person name="Binder M."/>
            <person name="Bloem J."/>
            <person name="Labutti K."/>
            <person name="Salamov A."/>
            <person name="Andreopoulos B."/>
            <person name="Baker S."/>
            <person name="Barry K."/>
            <person name="Bills G."/>
            <person name="Bluhm B."/>
            <person name="Cannon C."/>
            <person name="Castanera R."/>
            <person name="Culley D."/>
            <person name="Daum C."/>
            <person name="Ezra D."/>
            <person name="Gonzalez J."/>
            <person name="Henrissat B."/>
            <person name="Kuo A."/>
            <person name="Liang C."/>
            <person name="Lipzen A."/>
            <person name="Lutzoni F."/>
            <person name="Magnuson J."/>
            <person name="Mondo S."/>
            <person name="Nolan M."/>
            <person name="Ohm R."/>
            <person name="Pangilinan J."/>
            <person name="Park H.-J."/>
            <person name="Ramirez L."/>
            <person name="Alfaro M."/>
            <person name="Sun H."/>
            <person name="Tritt A."/>
            <person name="Yoshinaga Y."/>
            <person name="Zwiers L.-H."/>
            <person name="Turgeon B."/>
            <person name="Goodwin S."/>
            <person name="Spatafora J."/>
            <person name="Crous P."/>
            <person name="Grigoriev I."/>
        </authorList>
    </citation>
    <scope>NUCLEOTIDE SEQUENCE</scope>
    <source>
        <strain evidence="1">CBS 675.92</strain>
    </source>
</reference>
<proteinExistence type="predicted"/>
<gene>
    <name evidence="1" type="ORF">CC80DRAFT_236815</name>
</gene>
<protein>
    <submittedName>
        <fullName evidence="1">Uncharacterized protein</fullName>
    </submittedName>
</protein>
<sequence length="170" mass="18421">MGVEERYFEGLALREDLSVRLDCRWSSGETERCRYFSLSLDCCGYSFPCLDCFGVNKTSSCVIGRMVGAAENYLAYLMEKLGAVFYSGDRLTAQMNDLSVLMRACNIAAYGRVIGIVTAEVTDNVTGSVIVRVIESVIARMIDSVKGTADGCRVSLMNGLCAGLSVLAAM</sequence>
<keyword evidence="2" id="KW-1185">Reference proteome</keyword>
<name>A0A6A5UBS1_9PLEO</name>
<accession>A0A6A5UBS1</accession>
<organism evidence="1 2">
    <name type="scientific">Byssothecium circinans</name>
    <dbReference type="NCBI Taxonomy" id="147558"/>
    <lineage>
        <taxon>Eukaryota</taxon>
        <taxon>Fungi</taxon>
        <taxon>Dikarya</taxon>
        <taxon>Ascomycota</taxon>
        <taxon>Pezizomycotina</taxon>
        <taxon>Dothideomycetes</taxon>
        <taxon>Pleosporomycetidae</taxon>
        <taxon>Pleosporales</taxon>
        <taxon>Massarineae</taxon>
        <taxon>Massarinaceae</taxon>
        <taxon>Byssothecium</taxon>
    </lineage>
</organism>
<dbReference type="AlphaFoldDB" id="A0A6A5UBS1"/>
<dbReference type="EMBL" id="ML976981">
    <property type="protein sequence ID" value="KAF1961399.1"/>
    <property type="molecule type" value="Genomic_DNA"/>
</dbReference>
<evidence type="ECO:0000313" key="2">
    <source>
        <dbReference type="Proteomes" id="UP000800035"/>
    </source>
</evidence>